<organism evidence="2 3">
    <name type="scientific">Phytomonospora endophytica</name>
    <dbReference type="NCBI Taxonomy" id="714109"/>
    <lineage>
        <taxon>Bacteria</taxon>
        <taxon>Bacillati</taxon>
        <taxon>Actinomycetota</taxon>
        <taxon>Actinomycetes</taxon>
        <taxon>Micromonosporales</taxon>
        <taxon>Micromonosporaceae</taxon>
        <taxon>Phytomonospora</taxon>
    </lineage>
</organism>
<keyword evidence="1" id="KW-0472">Membrane</keyword>
<evidence type="ECO:0008006" key="4">
    <source>
        <dbReference type="Google" id="ProtNLM"/>
    </source>
</evidence>
<dbReference type="Proteomes" id="UP000548476">
    <property type="component" value="Unassembled WGS sequence"/>
</dbReference>
<keyword evidence="1" id="KW-0812">Transmembrane</keyword>
<comment type="caution">
    <text evidence="2">The sequence shown here is derived from an EMBL/GenBank/DDBJ whole genome shotgun (WGS) entry which is preliminary data.</text>
</comment>
<name>A0A841FJ37_9ACTN</name>
<dbReference type="RefSeq" id="WP_184790165.1">
    <property type="nucleotide sequence ID" value="NZ_BONT01000081.1"/>
</dbReference>
<keyword evidence="3" id="KW-1185">Reference proteome</keyword>
<reference evidence="2 3" key="1">
    <citation type="submission" date="2020-08" db="EMBL/GenBank/DDBJ databases">
        <title>Genomic Encyclopedia of Type Strains, Phase IV (KMG-IV): sequencing the most valuable type-strain genomes for metagenomic binning, comparative biology and taxonomic classification.</title>
        <authorList>
            <person name="Goeker M."/>
        </authorList>
    </citation>
    <scope>NUCLEOTIDE SEQUENCE [LARGE SCALE GENOMIC DNA]</scope>
    <source>
        <strain evidence="2 3">YIM 65646</strain>
    </source>
</reference>
<dbReference type="AlphaFoldDB" id="A0A841FJ37"/>
<evidence type="ECO:0000256" key="1">
    <source>
        <dbReference type="SAM" id="Phobius"/>
    </source>
</evidence>
<keyword evidence="1" id="KW-1133">Transmembrane helix</keyword>
<evidence type="ECO:0000313" key="3">
    <source>
        <dbReference type="Proteomes" id="UP000548476"/>
    </source>
</evidence>
<evidence type="ECO:0000313" key="2">
    <source>
        <dbReference type="EMBL" id="MBB6037341.1"/>
    </source>
</evidence>
<sequence>MTTVSNLARPAAPASAFGFLRTVIRVDAIASGLSGLMLLVVGMGIVDDFTGLPSWFQTVGGAFLVVFGLGGVLLASRPRPPRGLVWAMVVVNAVWVVDTAVLLIAQVWPLTAAGVALMIVQAVAVGVFAELEYVGLRRTR</sequence>
<proteinExistence type="predicted"/>
<feature type="transmembrane region" description="Helical" evidence="1">
    <location>
        <begin position="83"/>
        <end position="104"/>
    </location>
</feature>
<feature type="transmembrane region" description="Helical" evidence="1">
    <location>
        <begin position="110"/>
        <end position="131"/>
    </location>
</feature>
<protein>
    <recommendedName>
        <fullName evidence="4">Integral membrane protein</fullName>
    </recommendedName>
</protein>
<dbReference type="EMBL" id="JACHGT010000012">
    <property type="protein sequence ID" value="MBB6037341.1"/>
    <property type="molecule type" value="Genomic_DNA"/>
</dbReference>
<gene>
    <name evidence="2" type="ORF">HNR73_005217</name>
</gene>
<feature type="transmembrane region" description="Helical" evidence="1">
    <location>
        <begin position="28"/>
        <end position="46"/>
    </location>
</feature>
<feature type="transmembrane region" description="Helical" evidence="1">
    <location>
        <begin position="58"/>
        <end position="76"/>
    </location>
</feature>
<accession>A0A841FJ37</accession>